<proteinExistence type="predicted"/>
<sequence>MCLSLPSCKKVPLFQPIPNSNNNINVPIGCVTPYWKGSCKFSQTHIQVP</sequence>
<accession>A0A0A8ZRF0</accession>
<dbReference type="EMBL" id="GBRH01260483">
    <property type="protein sequence ID" value="JAD37412.1"/>
    <property type="molecule type" value="Transcribed_RNA"/>
</dbReference>
<protein>
    <submittedName>
        <fullName evidence="1">Uncharacterized protein</fullName>
    </submittedName>
</protein>
<dbReference type="AlphaFoldDB" id="A0A0A8ZRF0"/>
<evidence type="ECO:0000313" key="1">
    <source>
        <dbReference type="EMBL" id="JAD37412.1"/>
    </source>
</evidence>
<organism evidence="1">
    <name type="scientific">Arundo donax</name>
    <name type="common">Giant reed</name>
    <name type="synonym">Donax arundinaceus</name>
    <dbReference type="NCBI Taxonomy" id="35708"/>
    <lineage>
        <taxon>Eukaryota</taxon>
        <taxon>Viridiplantae</taxon>
        <taxon>Streptophyta</taxon>
        <taxon>Embryophyta</taxon>
        <taxon>Tracheophyta</taxon>
        <taxon>Spermatophyta</taxon>
        <taxon>Magnoliopsida</taxon>
        <taxon>Liliopsida</taxon>
        <taxon>Poales</taxon>
        <taxon>Poaceae</taxon>
        <taxon>PACMAD clade</taxon>
        <taxon>Arundinoideae</taxon>
        <taxon>Arundineae</taxon>
        <taxon>Arundo</taxon>
    </lineage>
</organism>
<name>A0A0A8ZRF0_ARUDO</name>
<reference evidence="1" key="1">
    <citation type="submission" date="2014-09" db="EMBL/GenBank/DDBJ databases">
        <authorList>
            <person name="Magalhaes I.L.F."/>
            <person name="Oliveira U."/>
            <person name="Santos F.R."/>
            <person name="Vidigal T.H.D.A."/>
            <person name="Brescovit A.D."/>
            <person name="Santos A.J."/>
        </authorList>
    </citation>
    <scope>NUCLEOTIDE SEQUENCE</scope>
    <source>
        <tissue evidence="1">Shoot tissue taken approximately 20 cm above the soil surface</tissue>
    </source>
</reference>
<reference evidence="1" key="2">
    <citation type="journal article" date="2015" name="Data Brief">
        <title>Shoot transcriptome of the giant reed, Arundo donax.</title>
        <authorList>
            <person name="Barrero R.A."/>
            <person name="Guerrero F.D."/>
            <person name="Moolhuijzen P."/>
            <person name="Goolsby J.A."/>
            <person name="Tidwell J."/>
            <person name="Bellgard S.E."/>
            <person name="Bellgard M.I."/>
        </authorList>
    </citation>
    <scope>NUCLEOTIDE SEQUENCE</scope>
    <source>
        <tissue evidence="1">Shoot tissue taken approximately 20 cm above the soil surface</tissue>
    </source>
</reference>